<keyword evidence="2" id="KW-1003">Cell membrane</keyword>
<comment type="similarity">
    <text evidence="6">Belongs to the ABC-4 integral membrane protein family.</text>
</comment>
<dbReference type="Pfam" id="PF12704">
    <property type="entry name" value="MacB_PCD"/>
    <property type="match status" value="1"/>
</dbReference>
<keyword evidence="5 7" id="KW-0472">Membrane</keyword>
<evidence type="ECO:0000256" key="7">
    <source>
        <dbReference type="SAM" id="Phobius"/>
    </source>
</evidence>
<organism evidence="10 11">
    <name type="scientific">Neglectibacter timonensis</name>
    <dbReference type="NCBI Taxonomy" id="1776382"/>
    <lineage>
        <taxon>Bacteria</taxon>
        <taxon>Bacillati</taxon>
        <taxon>Bacillota</taxon>
        <taxon>Clostridia</taxon>
        <taxon>Eubacteriales</taxon>
        <taxon>Oscillospiraceae</taxon>
        <taxon>Neglectibacter</taxon>
    </lineage>
</organism>
<dbReference type="PANTHER" id="PTHR30572:SF4">
    <property type="entry name" value="ABC TRANSPORTER PERMEASE YTRF"/>
    <property type="match status" value="1"/>
</dbReference>
<evidence type="ECO:0000259" key="9">
    <source>
        <dbReference type="Pfam" id="PF12704"/>
    </source>
</evidence>
<dbReference type="Proteomes" id="UP001524473">
    <property type="component" value="Unassembled WGS sequence"/>
</dbReference>
<feature type="domain" description="MacB-like periplasmic core" evidence="9">
    <location>
        <begin position="19"/>
        <end position="260"/>
    </location>
</feature>
<protein>
    <submittedName>
        <fullName evidence="10">ABC transporter permease</fullName>
    </submittedName>
</protein>
<accession>A0ABT1RUE4</accession>
<feature type="transmembrane region" description="Helical" evidence="7">
    <location>
        <begin position="378"/>
        <end position="402"/>
    </location>
</feature>
<evidence type="ECO:0000256" key="1">
    <source>
        <dbReference type="ARBA" id="ARBA00004651"/>
    </source>
</evidence>
<dbReference type="PANTHER" id="PTHR30572">
    <property type="entry name" value="MEMBRANE COMPONENT OF TRANSPORTER-RELATED"/>
    <property type="match status" value="1"/>
</dbReference>
<keyword evidence="11" id="KW-1185">Reference proteome</keyword>
<comment type="caution">
    <text evidence="10">The sequence shown here is derived from an EMBL/GenBank/DDBJ whole genome shotgun (WGS) entry which is preliminary data.</text>
</comment>
<evidence type="ECO:0000259" key="8">
    <source>
        <dbReference type="Pfam" id="PF02687"/>
    </source>
</evidence>
<feature type="transmembrane region" description="Helical" evidence="7">
    <location>
        <begin position="340"/>
        <end position="366"/>
    </location>
</feature>
<evidence type="ECO:0000256" key="2">
    <source>
        <dbReference type="ARBA" id="ARBA00022475"/>
    </source>
</evidence>
<dbReference type="InterPro" id="IPR025857">
    <property type="entry name" value="MacB_PCD"/>
</dbReference>
<keyword evidence="3 7" id="KW-0812">Transmembrane</keyword>
<feature type="transmembrane region" description="Helical" evidence="7">
    <location>
        <begin position="297"/>
        <end position="320"/>
    </location>
</feature>
<dbReference type="Pfam" id="PF02687">
    <property type="entry name" value="FtsX"/>
    <property type="match status" value="1"/>
</dbReference>
<feature type="transmembrane region" description="Helical" evidence="7">
    <location>
        <begin position="20"/>
        <end position="40"/>
    </location>
</feature>
<evidence type="ECO:0000256" key="6">
    <source>
        <dbReference type="ARBA" id="ARBA00038076"/>
    </source>
</evidence>
<evidence type="ECO:0000256" key="5">
    <source>
        <dbReference type="ARBA" id="ARBA00023136"/>
    </source>
</evidence>
<comment type="subcellular location">
    <subcellularLocation>
        <location evidence="1">Cell membrane</location>
        <topology evidence="1">Multi-pass membrane protein</topology>
    </subcellularLocation>
</comment>
<keyword evidence="4 7" id="KW-1133">Transmembrane helix</keyword>
<proteinExistence type="inferred from homology"/>
<dbReference type="InterPro" id="IPR050250">
    <property type="entry name" value="Macrolide_Exporter_MacB"/>
</dbReference>
<sequence length="419" mass="45938">MIENIRLSFQGIWSHKLRSVLTMLGIIIGIASIISIVSTIKGTNEQIKQNLIGSGNNVVRIQLYQQDADYVYDPTYEGIPDGIPTLSDETYSQILELPDVEGASVYNRRQNYNNSFYYGNTELSGCEVYGIDNTYFSTCGYKVKRGRSFVPKDFQDFRPVAVIDSNTAKLLFQGEEPIGKTIEYDSIALVVIGVVEEDSKFEPVINTLEDYFTYAQSNSAGKVFLPNSIWPMFFSYDEPQEAAVRAASTEAMSTVGKSVADLMNATNTNGSIVYKGEDTLQKAKDLQDLSNATNQQLIWIASISLLVGGIGVMNIMLVSVTERTREIGLKKAIGAKKRRILWQFLTEAAVLTSLGGLIGVGAGIGLSELISTLTKAPVSISIPFIFLSVLFSMIIGIIFGLLPSVKAANLNPIDALRHE</sequence>
<reference evidence="10 11" key="1">
    <citation type="submission" date="2022-06" db="EMBL/GenBank/DDBJ databases">
        <title>Isolation of gut microbiota from human fecal samples.</title>
        <authorList>
            <person name="Pamer E.G."/>
            <person name="Barat B."/>
            <person name="Waligurski E."/>
            <person name="Medina S."/>
            <person name="Paddock L."/>
            <person name="Mostad J."/>
        </authorList>
    </citation>
    <scope>NUCLEOTIDE SEQUENCE [LARGE SCALE GENOMIC DNA]</scope>
    <source>
        <strain evidence="10 11">DFI.9.73</strain>
    </source>
</reference>
<gene>
    <name evidence="10" type="ORF">NE695_00045</name>
</gene>
<evidence type="ECO:0000256" key="3">
    <source>
        <dbReference type="ARBA" id="ARBA00022692"/>
    </source>
</evidence>
<dbReference type="EMBL" id="JANFZH010000001">
    <property type="protein sequence ID" value="MCQ4838301.1"/>
    <property type="molecule type" value="Genomic_DNA"/>
</dbReference>
<dbReference type="InterPro" id="IPR003838">
    <property type="entry name" value="ABC3_permease_C"/>
</dbReference>
<evidence type="ECO:0000256" key="4">
    <source>
        <dbReference type="ARBA" id="ARBA00022989"/>
    </source>
</evidence>
<name>A0ABT1RUE4_9FIRM</name>
<feature type="domain" description="ABC3 transporter permease C-terminal" evidence="8">
    <location>
        <begin position="300"/>
        <end position="412"/>
    </location>
</feature>
<dbReference type="GeneID" id="90533474"/>
<dbReference type="RefSeq" id="WP_066866606.1">
    <property type="nucleotide sequence ID" value="NZ_CABKVV010000014.1"/>
</dbReference>
<evidence type="ECO:0000313" key="11">
    <source>
        <dbReference type="Proteomes" id="UP001524473"/>
    </source>
</evidence>
<evidence type="ECO:0000313" key="10">
    <source>
        <dbReference type="EMBL" id="MCQ4838301.1"/>
    </source>
</evidence>